<keyword evidence="2" id="KW-1185">Reference proteome</keyword>
<accession>A0A7J9HGF6</accession>
<comment type="caution">
    <text evidence="1">The sequence shown here is derived from an EMBL/GenBank/DDBJ whole genome shotgun (WGS) entry which is preliminary data.</text>
</comment>
<name>A0A7J9HGF6_9ROSI</name>
<organism evidence="1 2">
    <name type="scientific">Gossypium harknessii</name>
    <dbReference type="NCBI Taxonomy" id="34285"/>
    <lineage>
        <taxon>Eukaryota</taxon>
        <taxon>Viridiplantae</taxon>
        <taxon>Streptophyta</taxon>
        <taxon>Embryophyta</taxon>
        <taxon>Tracheophyta</taxon>
        <taxon>Spermatophyta</taxon>
        <taxon>Magnoliopsida</taxon>
        <taxon>eudicotyledons</taxon>
        <taxon>Gunneridae</taxon>
        <taxon>Pentapetalae</taxon>
        <taxon>rosids</taxon>
        <taxon>malvids</taxon>
        <taxon>Malvales</taxon>
        <taxon>Malvaceae</taxon>
        <taxon>Malvoideae</taxon>
        <taxon>Gossypium</taxon>
    </lineage>
</organism>
<dbReference type="OrthoDB" id="1748424at2759"/>
<sequence>MQLLGEYFVTKMEVGSLGTTDILESARFLILNFGEFWRGLS</sequence>
<evidence type="ECO:0000313" key="2">
    <source>
        <dbReference type="Proteomes" id="UP000593560"/>
    </source>
</evidence>
<reference evidence="1 2" key="1">
    <citation type="journal article" date="2019" name="Genome Biol. Evol.">
        <title>Insights into the evolution of the New World diploid cottons (Gossypium, subgenus Houzingenia) based on genome sequencing.</title>
        <authorList>
            <person name="Grover C.E."/>
            <person name="Arick M.A. 2nd"/>
            <person name="Thrash A."/>
            <person name="Conover J.L."/>
            <person name="Sanders W.S."/>
            <person name="Peterson D.G."/>
            <person name="Frelichowski J.E."/>
            <person name="Scheffler J.A."/>
            <person name="Scheffler B.E."/>
            <person name="Wendel J.F."/>
        </authorList>
    </citation>
    <scope>NUCLEOTIDE SEQUENCE [LARGE SCALE GENOMIC DNA]</scope>
    <source>
        <strain evidence="1">0</strain>
        <tissue evidence="1">Leaf</tissue>
    </source>
</reference>
<dbReference type="AlphaFoldDB" id="A0A7J9HGF6"/>
<dbReference type="EMBL" id="JABFAD010000009">
    <property type="protein sequence ID" value="MBA0808907.1"/>
    <property type="molecule type" value="Genomic_DNA"/>
</dbReference>
<dbReference type="Proteomes" id="UP000593560">
    <property type="component" value="Unassembled WGS sequence"/>
</dbReference>
<gene>
    <name evidence="1" type="ORF">Gohar_024607</name>
</gene>
<proteinExistence type="predicted"/>
<evidence type="ECO:0000313" key="1">
    <source>
        <dbReference type="EMBL" id="MBA0808907.1"/>
    </source>
</evidence>
<protein>
    <submittedName>
        <fullName evidence="1">Uncharacterized protein</fullName>
    </submittedName>
</protein>